<reference evidence="2 3" key="1">
    <citation type="journal article" date="2023" name="Plants (Basel)">
        <title>Bridging the Gap: Combining Genomics and Transcriptomics Approaches to Understand Stylosanthes scabra, an Orphan Legume from the Brazilian Caatinga.</title>
        <authorList>
            <person name="Ferreira-Neto J.R.C."/>
            <person name="da Silva M.D."/>
            <person name="Binneck E."/>
            <person name="de Melo N.F."/>
            <person name="da Silva R.H."/>
            <person name="de Melo A.L.T.M."/>
            <person name="Pandolfi V."/>
            <person name="Bustamante F.O."/>
            <person name="Brasileiro-Vidal A.C."/>
            <person name="Benko-Iseppon A.M."/>
        </authorList>
    </citation>
    <scope>NUCLEOTIDE SEQUENCE [LARGE SCALE GENOMIC DNA]</scope>
    <source>
        <tissue evidence="2">Leaves</tissue>
    </source>
</reference>
<gene>
    <name evidence="2" type="ORF">PIB30_058855</name>
</gene>
<dbReference type="Proteomes" id="UP001341840">
    <property type="component" value="Unassembled WGS sequence"/>
</dbReference>
<feature type="region of interest" description="Disordered" evidence="1">
    <location>
        <begin position="100"/>
        <end position="124"/>
    </location>
</feature>
<comment type="caution">
    <text evidence="2">The sequence shown here is derived from an EMBL/GenBank/DDBJ whole genome shotgun (WGS) entry which is preliminary data.</text>
</comment>
<dbReference type="EMBL" id="JASCZI010000500">
    <property type="protein sequence ID" value="MED6112125.1"/>
    <property type="molecule type" value="Genomic_DNA"/>
</dbReference>
<keyword evidence="3" id="KW-1185">Reference proteome</keyword>
<protein>
    <recommendedName>
        <fullName evidence="4">Oxo-4-hydroxy-4-carboxy-5-ureidoimidazoline decarboxylase domain-containing protein</fullName>
    </recommendedName>
</protein>
<dbReference type="SUPFAM" id="SSF158694">
    <property type="entry name" value="UraD-Like"/>
    <property type="match status" value="1"/>
</dbReference>
<proteinExistence type="predicted"/>
<accession>A0ABU6QKJ1</accession>
<name>A0ABU6QKJ1_9FABA</name>
<dbReference type="Gene3D" id="1.10.3330.10">
    <property type="entry name" value="Oxo-4-hydroxy-4-carboxy-5-ureidoimidazoline decarboxylase"/>
    <property type="match status" value="1"/>
</dbReference>
<evidence type="ECO:0008006" key="4">
    <source>
        <dbReference type="Google" id="ProtNLM"/>
    </source>
</evidence>
<evidence type="ECO:0000313" key="2">
    <source>
        <dbReference type="EMBL" id="MED6112125.1"/>
    </source>
</evidence>
<evidence type="ECO:0000256" key="1">
    <source>
        <dbReference type="SAM" id="MobiDB-lite"/>
    </source>
</evidence>
<evidence type="ECO:0000313" key="3">
    <source>
        <dbReference type="Proteomes" id="UP001341840"/>
    </source>
</evidence>
<dbReference type="InterPro" id="IPR036778">
    <property type="entry name" value="OHCU_decarboxylase_sf"/>
</dbReference>
<organism evidence="2 3">
    <name type="scientific">Stylosanthes scabra</name>
    <dbReference type="NCBI Taxonomy" id="79078"/>
    <lineage>
        <taxon>Eukaryota</taxon>
        <taxon>Viridiplantae</taxon>
        <taxon>Streptophyta</taxon>
        <taxon>Embryophyta</taxon>
        <taxon>Tracheophyta</taxon>
        <taxon>Spermatophyta</taxon>
        <taxon>Magnoliopsida</taxon>
        <taxon>eudicotyledons</taxon>
        <taxon>Gunneridae</taxon>
        <taxon>Pentapetalae</taxon>
        <taxon>rosids</taxon>
        <taxon>fabids</taxon>
        <taxon>Fabales</taxon>
        <taxon>Fabaceae</taxon>
        <taxon>Papilionoideae</taxon>
        <taxon>50 kb inversion clade</taxon>
        <taxon>dalbergioids sensu lato</taxon>
        <taxon>Dalbergieae</taxon>
        <taxon>Pterocarpus clade</taxon>
        <taxon>Stylosanthes</taxon>
    </lineage>
</organism>
<sequence length="124" mass="14114">MALEAKGSQRGSQEVRNRAPCSRTVPSCDLTCPWEHFRMNSANTRATVRELHEWGSKYEENFGYRFVAFLYEKTSREMLTKLKVIVSCLRTSNPSSLVWTDSTIQPNQMASSSKEEEGDTRSGI</sequence>
<feature type="compositionally biased region" description="Polar residues" evidence="1">
    <location>
        <begin position="100"/>
        <end position="112"/>
    </location>
</feature>